<accession>A7NNM3</accession>
<dbReference type="InterPro" id="IPR029044">
    <property type="entry name" value="Nucleotide-diphossugar_trans"/>
</dbReference>
<proteinExistence type="predicted"/>
<organism evidence="1 2">
    <name type="scientific">Roseiflexus castenholzii (strain DSM 13941 / HLO8)</name>
    <dbReference type="NCBI Taxonomy" id="383372"/>
    <lineage>
        <taxon>Bacteria</taxon>
        <taxon>Bacillati</taxon>
        <taxon>Chloroflexota</taxon>
        <taxon>Chloroflexia</taxon>
        <taxon>Chloroflexales</taxon>
        <taxon>Roseiflexineae</taxon>
        <taxon>Roseiflexaceae</taxon>
        <taxon>Roseiflexus</taxon>
    </lineage>
</organism>
<dbReference type="STRING" id="383372.Rcas_3110"/>
<gene>
    <name evidence="1" type="ordered locus">Rcas_3110</name>
</gene>
<evidence type="ECO:0008006" key="3">
    <source>
        <dbReference type="Google" id="ProtNLM"/>
    </source>
</evidence>
<dbReference type="Gene3D" id="3.90.550.10">
    <property type="entry name" value="Spore Coat Polysaccharide Biosynthesis Protein SpsA, Chain A"/>
    <property type="match status" value="1"/>
</dbReference>
<dbReference type="OrthoDB" id="9819706at2"/>
<dbReference type="KEGG" id="rca:Rcas_3110"/>
<keyword evidence="2" id="KW-1185">Reference proteome</keyword>
<protein>
    <recommendedName>
        <fullName evidence="3">Glycosyl transferase family 2</fullName>
    </recommendedName>
</protein>
<dbReference type="eggNOG" id="COG0463">
    <property type="taxonomic scope" value="Bacteria"/>
</dbReference>
<dbReference type="EMBL" id="CP000804">
    <property type="protein sequence ID" value="ABU59164.1"/>
    <property type="molecule type" value="Genomic_DNA"/>
</dbReference>
<dbReference type="Proteomes" id="UP000000263">
    <property type="component" value="Chromosome"/>
</dbReference>
<name>A7NNM3_ROSCS</name>
<dbReference type="HOGENOM" id="CLU_816072_0_0_0"/>
<reference evidence="1 2" key="1">
    <citation type="submission" date="2007-08" db="EMBL/GenBank/DDBJ databases">
        <title>Complete sequence of Roseiflexus castenholzii DSM 13941.</title>
        <authorList>
            <consortium name="US DOE Joint Genome Institute"/>
            <person name="Copeland A."/>
            <person name="Lucas S."/>
            <person name="Lapidus A."/>
            <person name="Barry K."/>
            <person name="Glavina del Rio T."/>
            <person name="Dalin E."/>
            <person name="Tice H."/>
            <person name="Pitluck S."/>
            <person name="Thompson L.S."/>
            <person name="Brettin T."/>
            <person name="Bruce D."/>
            <person name="Detter J.C."/>
            <person name="Han C."/>
            <person name="Tapia R."/>
            <person name="Schmutz J."/>
            <person name="Larimer F."/>
            <person name="Land M."/>
            <person name="Hauser L."/>
            <person name="Kyrpides N."/>
            <person name="Mikhailova N."/>
            <person name="Bryant D.A."/>
            <person name="Hanada S."/>
            <person name="Tsukatani Y."/>
            <person name="Richardson P."/>
        </authorList>
    </citation>
    <scope>NUCLEOTIDE SEQUENCE [LARGE SCALE GENOMIC DNA]</scope>
    <source>
        <strain evidence="2">DSM 13941 / HLO8</strain>
    </source>
</reference>
<dbReference type="AlphaFoldDB" id="A7NNM3"/>
<dbReference type="SUPFAM" id="SSF53448">
    <property type="entry name" value="Nucleotide-diphospho-sugar transferases"/>
    <property type="match status" value="1"/>
</dbReference>
<sequence>MRPVLMSNQAPYVVMMHTQDRNAAAMRRLRGELSHRPDGSIIIPVNAQTDLERVWMVINDLLGYHGRHTFEIIVMVNNYPPDDPPSLAAFHAVGVGVVSQPDVRLPGIRVAVTARVHGARAATAPLTIHIDADCRVPDPTALLDWYVDQFAAGARAAYTPVHFCDLHDDAATQARVAIHHLTRWFKRQVMGIPTIRGSNFAIDRDLFIELFDAGYLPADFSIGPVLRARRTPVVYSGAPRLAVLTSGRYFERGWGELARYLIYRLRYNLQMLRVRAGMSNPDDRQANTDRPYHIYRARNADTHDQTMKERRVP</sequence>
<evidence type="ECO:0000313" key="2">
    <source>
        <dbReference type="Proteomes" id="UP000000263"/>
    </source>
</evidence>
<evidence type="ECO:0000313" key="1">
    <source>
        <dbReference type="EMBL" id="ABU59164.1"/>
    </source>
</evidence>